<feature type="compositionally biased region" description="Basic and acidic residues" evidence="1">
    <location>
        <begin position="11"/>
        <end position="22"/>
    </location>
</feature>
<sequence length="560" mass="64351">MSGSNVEETSEQTRGRKMEHTAQGRGRKDKSSDTLANMETRLAKVELAMADTWEWVDLIEQGMKKGLEDLREQIQDLREGVLGSQVQPVSHEDFMSFQGKEVRQELAIYKVVVSAWVMATHEASRVEVPKPHGFSGKRDAKELDNFLWHMERYFEAIALTDEATKVRTATLYLTDTTTLWWRRRFADMEKGICTIETWEDYKREIKRQFYPKDVAYLDRKNIRRLKHTGSICDYVKEFSSLMLEIPNMIEEELLFNFMDNLQGWAEQELRRRGVQDLATAIAVAESLMDYKRGDSSKVESLEDSHATGGEDEVPRDHNAPKKGSGKTPNVREGRDKAERKEFTLKTKCFLCDGPHWARDCLKRKALSAMIEEREQEDEAHMGSMQLGALQFNPKPSTPKTSLLSGVQVKEAKGERAEVAHTHMEEVTKGKVNSMGKRKQHSKHRKHTGLHPSEAREKEVKNILTERVTRRQGVPPVIEYLVDGKDYLRGRVWKVLKMPRDVHTSLHYGGRHERSLRNPPRFQRVPLVLINSVLAEQAKHWGSKADLARSSALTYLRATQA</sequence>
<feature type="compositionally biased region" description="Basic residues" evidence="1">
    <location>
        <begin position="435"/>
        <end position="448"/>
    </location>
</feature>
<dbReference type="Pfam" id="PF03732">
    <property type="entry name" value="Retrotrans_gag"/>
    <property type="match status" value="1"/>
</dbReference>
<dbReference type="AlphaFoldDB" id="A0A438J758"/>
<feature type="compositionally biased region" description="Basic and acidic residues" evidence="1">
    <location>
        <begin position="294"/>
        <end position="305"/>
    </location>
</feature>
<comment type="caution">
    <text evidence="3">The sequence shown here is derived from an EMBL/GenBank/DDBJ whole genome shotgun (WGS) entry which is preliminary data.</text>
</comment>
<name>A0A438J758_VITVI</name>
<proteinExistence type="predicted"/>
<feature type="region of interest" description="Disordered" evidence="1">
    <location>
        <begin position="430"/>
        <end position="457"/>
    </location>
</feature>
<feature type="compositionally biased region" description="Basic and acidic residues" evidence="1">
    <location>
        <begin position="329"/>
        <end position="338"/>
    </location>
</feature>
<feature type="region of interest" description="Disordered" evidence="1">
    <location>
        <begin position="1"/>
        <end position="35"/>
    </location>
</feature>
<reference evidence="3 4" key="1">
    <citation type="journal article" date="2018" name="PLoS Genet.">
        <title>Population sequencing reveals clonal diversity and ancestral inbreeding in the grapevine cultivar Chardonnay.</title>
        <authorList>
            <person name="Roach M.J."/>
            <person name="Johnson D.L."/>
            <person name="Bohlmann J."/>
            <person name="van Vuuren H.J."/>
            <person name="Jones S.J."/>
            <person name="Pretorius I.S."/>
            <person name="Schmidt S.A."/>
            <person name="Borneman A.R."/>
        </authorList>
    </citation>
    <scope>NUCLEOTIDE SEQUENCE [LARGE SCALE GENOMIC DNA]</scope>
    <source>
        <strain evidence="4">cv. Chardonnay</strain>
        <tissue evidence="3">Leaf</tissue>
    </source>
</reference>
<accession>A0A438J758</accession>
<gene>
    <name evidence="3" type="ORF">CK203_025051</name>
</gene>
<evidence type="ECO:0000256" key="1">
    <source>
        <dbReference type="SAM" id="MobiDB-lite"/>
    </source>
</evidence>
<feature type="domain" description="Retrotransposon gag" evidence="2">
    <location>
        <begin position="169"/>
        <end position="261"/>
    </location>
</feature>
<dbReference type="InterPro" id="IPR005162">
    <property type="entry name" value="Retrotrans_gag_dom"/>
</dbReference>
<evidence type="ECO:0000313" key="4">
    <source>
        <dbReference type="Proteomes" id="UP000288805"/>
    </source>
</evidence>
<protein>
    <recommendedName>
        <fullName evidence="2">Retrotransposon gag domain-containing protein</fullName>
    </recommendedName>
</protein>
<evidence type="ECO:0000313" key="3">
    <source>
        <dbReference type="EMBL" id="RVX04789.1"/>
    </source>
</evidence>
<dbReference type="EMBL" id="QGNW01000059">
    <property type="protein sequence ID" value="RVX04789.1"/>
    <property type="molecule type" value="Genomic_DNA"/>
</dbReference>
<organism evidence="3 4">
    <name type="scientific">Vitis vinifera</name>
    <name type="common">Grape</name>
    <dbReference type="NCBI Taxonomy" id="29760"/>
    <lineage>
        <taxon>Eukaryota</taxon>
        <taxon>Viridiplantae</taxon>
        <taxon>Streptophyta</taxon>
        <taxon>Embryophyta</taxon>
        <taxon>Tracheophyta</taxon>
        <taxon>Spermatophyta</taxon>
        <taxon>Magnoliopsida</taxon>
        <taxon>eudicotyledons</taxon>
        <taxon>Gunneridae</taxon>
        <taxon>Pentapetalae</taxon>
        <taxon>rosids</taxon>
        <taxon>Vitales</taxon>
        <taxon>Vitaceae</taxon>
        <taxon>Viteae</taxon>
        <taxon>Vitis</taxon>
    </lineage>
</organism>
<evidence type="ECO:0000259" key="2">
    <source>
        <dbReference type="Pfam" id="PF03732"/>
    </source>
</evidence>
<feature type="region of interest" description="Disordered" evidence="1">
    <location>
        <begin position="294"/>
        <end position="338"/>
    </location>
</feature>
<dbReference type="Proteomes" id="UP000288805">
    <property type="component" value="Unassembled WGS sequence"/>
</dbReference>